<evidence type="ECO:0000313" key="2">
    <source>
        <dbReference type="EMBL" id="MFC4750199.1"/>
    </source>
</evidence>
<gene>
    <name evidence="2" type="ORF">ACFO5S_22290</name>
</gene>
<dbReference type="RefSeq" id="WP_213260192.1">
    <property type="nucleotide sequence ID" value="NZ_JAGYWA010000014.1"/>
</dbReference>
<feature type="signal peptide" evidence="1">
    <location>
        <begin position="1"/>
        <end position="19"/>
    </location>
</feature>
<sequence>MKEKYLHLLVLLFILNCNAQNYDNIVNYSISGTPVNGVKIKTNLPFVAASQMPTITISGFNYGTLEPISLTIVYYIYFIGNESDPSGYYFHGPKISSSGSYTPSVYLSNENGKVVIFINDKSYYQRFTVSAYAQGMSETSSWFQGWSAVDEPLTGTKTVEIPYQNRFKGNVYLSGGGIWNSSGNVGIGTENPDAKLAINGTIHSKEVKVDLNVPAPDYVFANDYKLKTLEEVESYVKENSHLPDIPSAKEFEKNGVHLTEMNMALLKKVEELTLYSIEQNKRLTKIEKENKDLIKIIKSFK</sequence>
<organism evidence="2 3">
    <name type="scientific">Flavobacterium branchiicola</name>
    <dbReference type="NCBI Taxonomy" id="1114875"/>
    <lineage>
        <taxon>Bacteria</taxon>
        <taxon>Pseudomonadati</taxon>
        <taxon>Bacteroidota</taxon>
        <taxon>Flavobacteriia</taxon>
        <taxon>Flavobacteriales</taxon>
        <taxon>Flavobacteriaceae</taxon>
        <taxon>Flavobacterium</taxon>
    </lineage>
</organism>
<name>A0ABV9PIV8_9FLAO</name>
<keyword evidence="1" id="KW-0732">Signal</keyword>
<keyword evidence="3" id="KW-1185">Reference proteome</keyword>
<protein>
    <recommendedName>
        <fullName evidence="4">Endosialidase-like protein</fullName>
    </recommendedName>
</protein>
<reference evidence="3" key="1">
    <citation type="journal article" date="2019" name="Int. J. Syst. Evol. Microbiol.">
        <title>The Global Catalogue of Microorganisms (GCM) 10K type strain sequencing project: providing services to taxonomists for standard genome sequencing and annotation.</title>
        <authorList>
            <consortium name="The Broad Institute Genomics Platform"/>
            <consortium name="The Broad Institute Genome Sequencing Center for Infectious Disease"/>
            <person name="Wu L."/>
            <person name="Ma J."/>
        </authorList>
    </citation>
    <scope>NUCLEOTIDE SEQUENCE [LARGE SCALE GENOMIC DNA]</scope>
    <source>
        <strain evidence="3">WYCCWR 13023</strain>
    </source>
</reference>
<dbReference type="EMBL" id="JBHSGV010000014">
    <property type="protein sequence ID" value="MFC4750199.1"/>
    <property type="molecule type" value="Genomic_DNA"/>
</dbReference>
<proteinExistence type="predicted"/>
<evidence type="ECO:0000313" key="3">
    <source>
        <dbReference type="Proteomes" id="UP001595935"/>
    </source>
</evidence>
<evidence type="ECO:0008006" key="4">
    <source>
        <dbReference type="Google" id="ProtNLM"/>
    </source>
</evidence>
<dbReference type="Proteomes" id="UP001595935">
    <property type="component" value="Unassembled WGS sequence"/>
</dbReference>
<accession>A0ABV9PIV8</accession>
<comment type="caution">
    <text evidence="2">The sequence shown here is derived from an EMBL/GenBank/DDBJ whole genome shotgun (WGS) entry which is preliminary data.</text>
</comment>
<evidence type="ECO:0000256" key="1">
    <source>
        <dbReference type="SAM" id="SignalP"/>
    </source>
</evidence>
<feature type="chain" id="PRO_5047303776" description="Endosialidase-like protein" evidence="1">
    <location>
        <begin position="20"/>
        <end position="301"/>
    </location>
</feature>